<accession>A0A212JLJ8</accession>
<reference evidence="1" key="1">
    <citation type="submission" date="2016-04" db="EMBL/GenBank/DDBJ databases">
        <authorList>
            <person name="Evans L.H."/>
            <person name="Alamgir A."/>
            <person name="Owens N."/>
            <person name="Weber N.D."/>
            <person name="Virtaneva K."/>
            <person name="Barbian K."/>
            <person name="Babar A."/>
            <person name="Rosenke K."/>
        </authorList>
    </citation>
    <scope>NUCLEOTIDE SEQUENCE</scope>
    <source>
        <strain evidence="1">86</strain>
    </source>
</reference>
<name>A0A212JLJ8_9PROT</name>
<sequence length="184" mass="20101">MTAETDEKSCADCRQMNCYRQDKLYPKFCLTEALDPAERADTLELYRGECLDGRIARAAAEVEATYYGKLTRVEETVAFAHRIGAVRIGVATCVGLIEETRTFAAFLKRAGLEPYAVLCKVGAIDKTEIGVPEAMKVRPGGPECCCNPVLQARLLNAHKTDLNVLVGLCVGHTTACSSATPRRR</sequence>
<proteinExistence type="predicted"/>
<protein>
    <recommendedName>
        <fullName evidence="2">Metal-binding protein</fullName>
    </recommendedName>
</protein>
<gene>
    <name evidence="1" type="ORF">KL86APRO_11279</name>
</gene>
<dbReference type="AlphaFoldDB" id="A0A212JLJ8"/>
<evidence type="ECO:0000313" key="1">
    <source>
        <dbReference type="EMBL" id="SBW00288.1"/>
    </source>
</evidence>
<dbReference type="EMBL" id="FLUO01000001">
    <property type="protein sequence ID" value="SBW00288.1"/>
    <property type="molecule type" value="Genomic_DNA"/>
</dbReference>
<evidence type="ECO:0008006" key="2">
    <source>
        <dbReference type="Google" id="ProtNLM"/>
    </source>
</evidence>
<dbReference type="InterPro" id="IPR014997">
    <property type="entry name" value="DUF1847"/>
</dbReference>
<organism evidence="1">
    <name type="scientific">uncultured Alphaproteobacteria bacterium</name>
    <dbReference type="NCBI Taxonomy" id="91750"/>
    <lineage>
        <taxon>Bacteria</taxon>
        <taxon>Pseudomonadati</taxon>
        <taxon>Pseudomonadota</taxon>
        <taxon>Alphaproteobacteria</taxon>
        <taxon>environmental samples</taxon>
    </lineage>
</organism>
<dbReference type="Pfam" id="PF08901">
    <property type="entry name" value="DUF1847"/>
    <property type="match status" value="1"/>
</dbReference>